<organism evidence="4 5">
    <name type="scientific">Nocardia amikacinitolerans</name>
    <dbReference type="NCBI Taxonomy" id="756689"/>
    <lineage>
        <taxon>Bacteria</taxon>
        <taxon>Bacillati</taxon>
        <taxon>Actinomycetota</taxon>
        <taxon>Actinomycetes</taxon>
        <taxon>Mycobacteriales</taxon>
        <taxon>Nocardiaceae</taxon>
        <taxon>Nocardia</taxon>
    </lineage>
</organism>
<sequence length="332" mass="35919">MNSVDVDRSASRPQANPLRTDFAGGSFRSRVLDAAIRYTVRPFIALWSRYPDLPWPYGAIDHLGRVLRTAPGLSRQRIALPHCGAELTTPRTVDESRFVLYLHGGAFLVGNRTLHRQMVGRFADMLAARILAIGYRKMPKYGIAEAVSDCVDGYRHALEMGVAPENITLMGDSAGGYLVFATALEIRRQGLPMPAAIVAMSPLTDWDHSAKLAAPTGGVCAVFPVRAVPIFGALAERTCGTTPLVSPAHADLTGLPPTLIQASSSEFVYPDAELMAERLAAHGVPCELQIWPGQVHVFQAAASIVPEAAEAVREIGGFLDRTLWQPAERRTA</sequence>
<dbReference type="InterPro" id="IPR050300">
    <property type="entry name" value="GDXG_lipolytic_enzyme"/>
</dbReference>
<comment type="similarity">
    <text evidence="1">Belongs to the 'GDXG' lipolytic enzyme family.</text>
</comment>
<dbReference type="PANTHER" id="PTHR48081">
    <property type="entry name" value="AB HYDROLASE SUPERFAMILY PROTEIN C4A8.06C"/>
    <property type="match status" value="1"/>
</dbReference>
<dbReference type="EMBL" id="OBEG01000003">
    <property type="protein sequence ID" value="SNY83689.1"/>
    <property type="molecule type" value="Genomic_DNA"/>
</dbReference>
<dbReference type="InterPro" id="IPR029058">
    <property type="entry name" value="AB_hydrolase_fold"/>
</dbReference>
<evidence type="ECO:0000256" key="2">
    <source>
        <dbReference type="ARBA" id="ARBA00022801"/>
    </source>
</evidence>
<keyword evidence="2" id="KW-0378">Hydrolase</keyword>
<name>A0A285LFD4_9NOCA</name>
<evidence type="ECO:0000256" key="1">
    <source>
        <dbReference type="ARBA" id="ARBA00010515"/>
    </source>
</evidence>
<proteinExistence type="inferred from homology"/>
<dbReference type="Gene3D" id="3.40.50.1820">
    <property type="entry name" value="alpha/beta hydrolase"/>
    <property type="match status" value="1"/>
</dbReference>
<dbReference type="GO" id="GO:0004806">
    <property type="term" value="F:triacylglycerol lipase activity"/>
    <property type="evidence" value="ECO:0007669"/>
    <property type="project" value="TreeGrafter"/>
</dbReference>
<evidence type="ECO:0000259" key="3">
    <source>
        <dbReference type="Pfam" id="PF07859"/>
    </source>
</evidence>
<dbReference type="InterPro" id="IPR013094">
    <property type="entry name" value="AB_hydrolase_3"/>
</dbReference>
<dbReference type="Pfam" id="PF07859">
    <property type="entry name" value="Abhydrolase_3"/>
    <property type="match status" value="1"/>
</dbReference>
<keyword evidence="5" id="KW-1185">Reference proteome</keyword>
<gene>
    <name evidence="4" type="ORF">SAMN04244553_3555</name>
</gene>
<reference evidence="4 5" key="1">
    <citation type="submission" date="2017-09" db="EMBL/GenBank/DDBJ databases">
        <authorList>
            <person name="Ehlers B."/>
            <person name="Leendertz F.H."/>
        </authorList>
    </citation>
    <scope>NUCLEOTIDE SEQUENCE [LARGE SCALE GENOMIC DNA]</scope>
    <source>
        <strain evidence="4 5">DSM 45537</strain>
    </source>
</reference>
<protein>
    <submittedName>
        <fullName evidence="4">Acetyl esterase/lipase</fullName>
    </submittedName>
</protein>
<dbReference type="AlphaFoldDB" id="A0A285LFD4"/>
<dbReference type="OrthoDB" id="128186at2"/>
<dbReference type="SUPFAM" id="SSF53474">
    <property type="entry name" value="alpha/beta-Hydrolases"/>
    <property type="match status" value="1"/>
</dbReference>
<dbReference type="RefSeq" id="WP_097245800.1">
    <property type="nucleotide sequence ID" value="NZ_OBEG01000003.1"/>
</dbReference>
<dbReference type="PANTHER" id="PTHR48081:SF30">
    <property type="entry name" value="ACETYL-HYDROLASE LIPR-RELATED"/>
    <property type="match status" value="1"/>
</dbReference>
<evidence type="ECO:0000313" key="4">
    <source>
        <dbReference type="EMBL" id="SNY83689.1"/>
    </source>
</evidence>
<dbReference type="STRING" id="1379680.GCA_001612615_03921"/>
<dbReference type="Proteomes" id="UP000219565">
    <property type="component" value="Unassembled WGS sequence"/>
</dbReference>
<feature type="domain" description="Alpha/beta hydrolase fold-3" evidence="3">
    <location>
        <begin position="99"/>
        <end position="299"/>
    </location>
</feature>
<evidence type="ECO:0000313" key="5">
    <source>
        <dbReference type="Proteomes" id="UP000219565"/>
    </source>
</evidence>
<accession>A0A285LFD4</accession>